<evidence type="ECO:0000313" key="2">
    <source>
        <dbReference type="Proteomes" id="UP000198211"/>
    </source>
</evidence>
<evidence type="ECO:0000313" key="1">
    <source>
        <dbReference type="EMBL" id="OWY92672.1"/>
    </source>
</evidence>
<dbReference type="Proteomes" id="UP000198211">
    <property type="component" value="Unassembled WGS sequence"/>
</dbReference>
<protein>
    <submittedName>
        <fullName evidence="1">Uncharacterized protein</fullName>
    </submittedName>
</protein>
<reference evidence="2" key="1">
    <citation type="submission" date="2017-03" db="EMBL/GenBank/DDBJ databases">
        <title>Phytopthora megakarya and P. palmivora, two closely related causual agents of cacao black pod achieved similar genome size and gene model numbers by different mechanisms.</title>
        <authorList>
            <person name="Ali S."/>
            <person name="Shao J."/>
            <person name="Larry D.J."/>
            <person name="Kronmiller B."/>
            <person name="Shen D."/>
            <person name="Strem M.D."/>
            <person name="Melnick R.L."/>
            <person name="Guiltinan M.J."/>
            <person name="Tyler B.M."/>
            <person name="Meinhardt L.W."/>
            <person name="Bailey B.A."/>
        </authorList>
    </citation>
    <scope>NUCLEOTIDE SEQUENCE [LARGE SCALE GENOMIC DNA]</scope>
    <source>
        <strain evidence="2">zdho120</strain>
    </source>
</reference>
<organism evidence="1 2">
    <name type="scientific">Phytophthora megakarya</name>
    <dbReference type="NCBI Taxonomy" id="4795"/>
    <lineage>
        <taxon>Eukaryota</taxon>
        <taxon>Sar</taxon>
        <taxon>Stramenopiles</taxon>
        <taxon>Oomycota</taxon>
        <taxon>Peronosporomycetes</taxon>
        <taxon>Peronosporales</taxon>
        <taxon>Peronosporaceae</taxon>
        <taxon>Phytophthora</taxon>
    </lineage>
</organism>
<comment type="caution">
    <text evidence="1">The sequence shown here is derived from an EMBL/GenBank/DDBJ whole genome shotgun (WGS) entry which is preliminary data.</text>
</comment>
<gene>
    <name evidence="1" type="ORF">PHMEG_00038229</name>
</gene>
<keyword evidence="2" id="KW-1185">Reference proteome</keyword>
<proteinExistence type="predicted"/>
<name>A0A225UHZ3_9STRA</name>
<feature type="non-terminal residue" evidence="1">
    <location>
        <position position="1"/>
    </location>
</feature>
<dbReference type="EMBL" id="NBNE01017575">
    <property type="protein sequence ID" value="OWY92672.1"/>
    <property type="molecule type" value="Genomic_DNA"/>
</dbReference>
<sequence>AITWSMANVPLEPLFIASLCTRAQVFFLVQRSIALNCVWTTRNKHHFDNLPPFDVAKPIYQVYSTFSSSVRSLLHSCSTRVRNNIFSKPTLPKRLEHELAFACGTSASLSYSRIYT</sequence>
<accession>A0A225UHZ3</accession>
<dbReference type="AlphaFoldDB" id="A0A225UHZ3"/>